<accession>A0ABU3Q6W5</accession>
<dbReference type="InterPro" id="IPR024532">
    <property type="entry name" value="DUF3830"/>
</dbReference>
<dbReference type="Gene3D" id="2.40.100.20">
    <property type="match status" value="1"/>
</dbReference>
<organism evidence="1 2">
    <name type="scientific">Sphingosinicella rhizophila</name>
    <dbReference type="NCBI Taxonomy" id="3050082"/>
    <lineage>
        <taxon>Bacteria</taxon>
        <taxon>Pseudomonadati</taxon>
        <taxon>Pseudomonadota</taxon>
        <taxon>Alphaproteobacteria</taxon>
        <taxon>Sphingomonadales</taxon>
        <taxon>Sphingosinicellaceae</taxon>
        <taxon>Sphingosinicella</taxon>
    </lineage>
</organism>
<name>A0ABU3Q6W5_9SPHN</name>
<dbReference type="EMBL" id="JAVUPU010000003">
    <property type="protein sequence ID" value="MDT9598690.1"/>
    <property type="molecule type" value="Genomic_DNA"/>
</dbReference>
<protein>
    <submittedName>
        <fullName evidence="1">DUF3830 family protein</fullName>
    </submittedName>
</protein>
<evidence type="ECO:0000313" key="2">
    <source>
        <dbReference type="Proteomes" id="UP001259572"/>
    </source>
</evidence>
<keyword evidence="2" id="KW-1185">Reference proteome</keyword>
<gene>
    <name evidence="1" type="ORF">RQX22_07000</name>
</gene>
<comment type="caution">
    <text evidence="1">The sequence shown here is derived from an EMBL/GenBank/DDBJ whole genome shotgun (WGS) entry which is preliminary data.</text>
</comment>
<sequence>MNDLKIVAGLFEFRGRLEADRAPKTCEYFWSMLPYGKRIIHVRWSGEGCWIPLGDSAVALPVENATSYAAPGQFIFYPGGFSEPEILLAYWPSPFRQQAGAIGRQLLPHHHRGSGSVAGTRSAHALGAGSGHPVRASLIEVAPAQSLIGQKRKGGIGPTFPNLELV</sequence>
<dbReference type="Pfam" id="PF12903">
    <property type="entry name" value="DUF3830"/>
    <property type="match status" value="1"/>
</dbReference>
<evidence type="ECO:0000313" key="1">
    <source>
        <dbReference type="EMBL" id="MDT9598690.1"/>
    </source>
</evidence>
<reference evidence="1 2" key="1">
    <citation type="submission" date="2023-05" db="EMBL/GenBank/DDBJ databases">
        <authorList>
            <person name="Guo Y."/>
        </authorList>
    </citation>
    <scope>NUCLEOTIDE SEQUENCE [LARGE SCALE GENOMIC DNA]</scope>
    <source>
        <strain evidence="1 2">GR2756</strain>
    </source>
</reference>
<proteinExistence type="predicted"/>
<dbReference type="Proteomes" id="UP001259572">
    <property type="component" value="Unassembled WGS sequence"/>
</dbReference>